<evidence type="ECO:0000313" key="3">
    <source>
        <dbReference type="Proteomes" id="UP000001351"/>
    </source>
</evidence>
<sequence>MLAACQNAQPMLRGNSEAVRLKGGALPHESRQAPRESRTFEAVFVGTGSRNCAAEQIACFERCWNSKPPWPRKRGGAQHHNYCTEKCREEYMQCIKETEAQPLTFSDMKTAQDWLNRNKAEVLVGSIVLVAGAAFVIGTAGAGVLVLIPLAAL</sequence>
<proteinExistence type="predicted"/>
<gene>
    <name evidence="2" type="ordered locus">STAUR_5989</name>
</gene>
<evidence type="ECO:0000313" key="2">
    <source>
        <dbReference type="EMBL" id="ADO73749.1"/>
    </source>
</evidence>
<keyword evidence="1" id="KW-0812">Transmembrane</keyword>
<dbReference type="STRING" id="378806.STAUR_5989"/>
<dbReference type="KEGG" id="sur:STAUR_5989"/>
<keyword evidence="1" id="KW-0472">Membrane</keyword>
<feature type="transmembrane region" description="Helical" evidence="1">
    <location>
        <begin position="122"/>
        <end position="152"/>
    </location>
</feature>
<organism evidence="2 3">
    <name type="scientific">Stigmatella aurantiaca (strain DW4/3-1)</name>
    <dbReference type="NCBI Taxonomy" id="378806"/>
    <lineage>
        <taxon>Bacteria</taxon>
        <taxon>Pseudomonadati</taxon>
        <taxon>Myxococcota</taxon>
        <taxon>Myxococcia</taxon>
        <taxon>Myxococcales</taxon>
        <taxon>Cystobacterineae</taxon>
        <taxon>Archangiaceae</taxon>
        <taxon>Stigmatella</taxon>
    </lineage>
</organism>
<reference evidence="2 3" key="1">
    <citation type="journal article" date="2011" name="Mol. Biol. Evol.">
        <title>Comparative genomic analysis of fruiting body formation in Myxococcales.</title>
        <authorList>
            <person name="Huntley S."/>
            <person name="Hamann N."/>
            <person name="Wegener-Feldbrugge S."/>
            <person name="Treuner-Lange A."/>
            <person name="Kube M."/>
            <person name="Reinhardt R."/>
            <person name="Klages S."/>
            <person name="Muller R."/>
            <person name="Ronning C.M."/>
            <person name="Nierman W.C."/>
            <person name="Sogaard-Andersen L."/>
        </authorList>
    </citation>
    <scope>NUCLEOTIDE SEQUENCE [LARGE SCALE GENOMIC DNA]</scope>
    <source>
        <strain evidence="2 3">DW4/3-1</strain>
    </source>
</reference>
<name>E3G0I4_STIAD</name>
<accession>E3G0I4</accession>
<keyword evidence="1" id="KW-1133">Transmembrane helix</keyword>
<dbReference type="EMBL" id="CP002271">
    <property type="protein sequence ID" value="ADO73749.1"/>
    <property type="molecule type" value="Genomic_DNA"/>
</dbReference>
<keyword evidence="3" id="KW-1185">Reference proteome</keyword>
<evidence type="ECO:0000256" key="1">
    <source>
        <dbReference type="SAM" id="Phobius"/>
    </source>
</evidence>
<dbReference type="AlphaFoldDB" id="E3G0I4"/>
<dbReference type="Proteomes" id="UP000001351">
    <property type="component" value="Chromosome"/>
</dbReference>
<dbReference type="HOGENOM" id="CLU_1712179_0_0_7"/>
<protein>
    <submittedName>
        <fullName evidence="2">Uncharacterized protein</fullName>
    </submittedName>
</protein>